<accession>A0A5B7K1B7</accession>
<evidence type="ECO:0000313" key="2">
    <source>
        <dbReference type="Proteomes" id="UP000324222"/>
    </source>
</evidence>
<sequence>MGEKRCWEGDVGRVTVRRAQAVHHASTRCKTGRKLRDGRVGLCYRAARQWRRRRRRRRRRLQALVSRD</sequence>
<reference evidence="1 2" key="1">
    <citation type="submission" date="2019-05" db="EMBL/GenBank/DDBJ databases">
        <title>Another draft genome of Portunus trituberculatus and its Hox gene families provides insights of decapod evolution.</title>
        <authorList>
            <person name="Jeong J.-H."/>
            <person name="Song I."/>
            <person name="Kim S."/>
            <person name="Choi T."/>
            <person name="Kim D."/>
            <person name="Ryu S."/>
            <person name="Kim W."/>
        </authorList>
    </citation>
    <scope>NUCLEOTIDE SEQUENCE [LARGE SCALE GENOMIC DNA]</scope>
    <source>
        <tissue evidence="1">Muscle</tissue>
    </source>
</reference>
<keyword evidence="2" id="KW-1185">Reference proteome</keyword>
<dbReference type="AlphaFoldDB" id="A0A5B7K1B7"/>
<protein>
    <submittedName>
        <fullName evidence="1">Uncharacterized protein</fullName>
    </submittedName>
</protein>
<gene>
    <name evidence="1" type="ORF">E2C01_096279</name>
</gene>
<comment type="caution">
    <text evidence="1">The sequence shown here is derived from an EMBL/GenBank/DDBJ whole genome shotgun (WGS) entry which is preliminary data.</text>
</comment>
<dbReference type="Proteomes" id="UP000324222">
    <property type="component" value="Unassembled WGS sequence"/>
</dbReference>
<dbReference type="EMBL" id="VSRR010124382">
    <property type="protein sequence ID" value="MPD00780.1"/>
    <property type="molecule type" value="Genomic_DNA"/>
</dbReference>
<organism evidence="1 2">
    <name type="scientific">Portunus trituberculatus</name>
    <name type="common">Swimming crab</name>
    <name type="synonym">Neptunus trituberculatus</name>
    <dbReference type="NCBI Taxonomy" id="210409"/>
    <lineage>
        <taxon>Eukaryota</taxon>
        <taxon>Metazoa</taxon>
        <taxon>Ecdysozoa</taxon>
        <taxon>Arthropoda</taxon>
        <taxon>Crustacea</taxon>
        <taxon>Multicrustacea</taxon>
        <taxon>Malacostraca</taxon>
        <taxon>Eumalacostraca</taxon>
        <taxon>Eucarida</taxon>
        <taxon>Decapoda</taxon>
        <taxon>Pleocyemata</taxon>
        <taxon>Brachyura</taxon>
        <taxon>Eubrachyura</taxon>
        <taxon>Portunoidea</taxon>
        <taxon>Portunidae</taxon>
        <taxon>Portuninae</taxon>
        <taxon>Portunus</taxon>
    </lineage>
</organism>
<name>A0A5B7K1B7_PORTR</name>
<evidence type="ECO:0000313" key="1">
    <source>
        <dbReference type="EMBL" id="MPD00780.1"/>
    </source>
</evidence>
<proteinExistence type="predicted"/>